<keyword evidence="8" id="KW-1185">Reference proteome</keyword>
<reference evidence="7 8" key="1">
    <citation type="submission" date="2019-03" db="EMBL/GenBank/DDBJ databases">
        <title>Genomic Encyclopedia of Type Strains, Phase IV (KMG-IV): sequencing the most valuable type-strain genomes for metagenomic binning, comparative biology and taxonomic classification.</title>
        <authorList>
            <person name="Goeker M."/>
        </authorList>
    </citation>
    <scope>NUCLEOTIDE SEQUENCE [LARGE SCALE GENOMIC DNA]</scope>
    <source>
        <strain evidence="7 8">DSM 21667</strain>
    </source>
</reference>
<keyword evidence="3" id="KW-0238">DNA-binding</keyword>
<evidence type="ECO:0000259" key="6">
    <source>
        <dbReference type="PROSITE" id="PS50994"/>
    </source>
</evidence>
<dbReference type="NCBIfam" id="NF033546">
    <property type="entry name" value="transpos_IS21"/>
    <property type="match status" value="1"/>
</dbReference>
<dbReference type="Proteomes" id="UP000295293">
    <property type="component" value="Unassembled WGS sequence"/>
</dbReference>
<dbReference type="Pfam" id="PF00665">
    <property type="entry name" value="rve"/>
    <property type="match status" value="1"/>
</dbReference>
<dbReference type="GO" id="GO:0003677">
    <property type="term" value="F:DNA binding"/>
    <property type="evidence" value="ECO:0007669"/>
    <property type="project" value="UniProtKB-KW"/>
</dbReference>
<sequence>MIKVEVFMTIWVLHQQGASVREIARRLSVSRNTVRRYLRGGEEMPRYQRRSGRSSKLDGVRAYLERRIDQALPHRLPATVLFREAQALGYVGGERILRQLVSARYAKAPAAPVVRYETEPGEQMQVDWAVIRRGVAPLSAFVAVLGYSRSTYVEIVDNERIESLLGCQARALAHFGGVPRKVLYDNMKTVVIQRGAYGEGLHRFHAALWDQAKTYGFEPKLCAPYRAQTKGKVERFIRYFRECFWIPLITRLQAAEEALTIDLANTELRRWLAETADQRPIREIDARPADRLVQERQALQPLPNTTMPATGLVAATWPCERLQRSPKVYQHLFEVNA</sequence>
<dbReference type="InterPro" id="IPR012337">
    <property type="entry name" value="RNaseH-like_sf"/>
</dbReference>
<comment type="similarity">
    <text evidence="1">Belongs to the transposase IS21/IS408/IS1162 family.</text>
</comment>
<evidence type="ECO:0000256" key="1">
    <source>
        <dbReference type="ARBA" id="ARBA00009277"/>
    </source>
</evidence>
<dbReference type="GO" id="GO:0032196">
    <property type="term" value="P:transposition"/>
    <property type="evidence" value="ECO:0007669"/>
    <property type="project" value="UniProtKB-KW"/>
</dbReference>
<evidence type="ECO:0000256" key="4">
    <source>
        <dbReference type="ARBA" id="ARBA00023172"/>
    </source>
</evidence>
<dbReference type="SUPFAM" id="SSF46689">
    <property type="entry name" value="Homeodomain-like"/>
    <property type="match status" value="1"/>
</dbReference>
<keyword evidence="2" id="KW-0815">Transposition</keyword>
<keyword evidence="4" id="KW-0233">DNA recombination</keyword>
<proteinExistence type="inferred from homology"/>
<dbReference type="InterPro" id="IPR025246">
    <property type="entry name" value="IS30-like_HTH"/>
</dbReference>
<dbReference type="PANTHER" id="PTHR35004">
    <property type="entry name" value="TRANSPOSASE RV3428C-RELATED"/>
    <property type="match status" value="1"/>
</dbReference>
<dbReference type="PROSITE" id="PS50994">
    <property type="entry name" value="INTEGRASE"/>
    <property type="match status" value="1"/>
</dbReference>
<dbReference type="PROSITE" id="PS50531">
    <property type="entry name" value="HTH_IS21"/>
    <property type="match status" value="1"/>
</dbReference>
<accession>A0A4R6Z2A3</accession>
<dbReference type="Pfam" id="PF13936">
    <property type="entry name" value="HTH_38"/>
    <property type="match status" value="1"/>
</dbReference>
<dbReference type="InterPro" id="IPR009057">
    <property type="entry name" value="Homeodomain-like_sf"/>
</dbReference>
<dbReference type="OrthoDB" id="2065409at2"/>
<evidence type="ECO:0000259" key="5">
    <source>
        <dbReference type="PROSITE" id="PS50531"/>
    </source>
</evidence>
<evidence type="ECO:0000313" key="8">
    <source>
        <dbReference type="Proteomes" id="UP000295293"/>
    </source>
</evidence>
<comment type="caution">
    <text evidence="7">The sequence shown here is derived from an EMBL/GenBank/DDBJ whole genome shotgun (WGS) entry which is preliminary data.</text>
</comment>
<evidence type="ECO:0000313" key="7">
    <source>
        <dbReference type="EMBL" id="TDR45702.1"/>
    </source>
</evidence>
<feature type="domain" description="Integrase catalytic" evidence="6">
    <location>
        <begin position="116"/>
        <end position="296"/>
    </location>
</feature>
<dbReference type="GO" id="GO:0006310">
    <property type="term" value="P:DNA recombination"/>
    <property type="evidence" value="ECO:0007669"/>
    <property type="project" value="UniProtKB-KW"/>
</dbReference>
<dbReference type="AlphaFoldDB" id="A0A4R6Z2A3"/>
<dbReference type="Gene3D" id="3.30.420.10">
    <property type="entry name" value="Ribonuclease H-like superfamily/Ribonuclease H"/>
    <property type="match status" value="1"/>
</dbReference>
<dbReference type="InterPro" id="IPR001584">
    <property type="entry name" value="Integrase_cat-core"/>
</dbReference>
<evidence type="ECO:0000256" key="2">
    <source>
        <dbReference type="ARBA" id="ARBA00022578"/>
    </source>
</evidence>
<dbReference type="GO" id="GO:0015074">
    <property type="term" value="P:DNA integration"/>
    <property type="evidence" value="ECO:0007669"/>
    <property type="project" value="InterPro"/>
</dbReference>
<dbReference type="PANTHER" id="PTHR35004:SF6">
    <property type="entry name" value="TRANSPOSASE"/>
    <property type="match status" value="1"/>
</dbReference>
<dbReference type="SUPFAM" id="SSF53098">
    <property type="entry name" value="Ribonuclease H-like"/>
    <property type="match status" value="1"/>
</dbReference>
<dbReference type="RefSeq" id="WP_133818069.1">
    <property type="nucleotide sequence ID" value="NZ_SNZH01000004.1"/>
</dbReference>
<organism evidence="7 8">
    <name type="scientific">Tahibacter aquaticus</name>
    <dbReference type="NCBI Taxonomy" id="520092"/>
    <lineage>
        <taxon>Bacteria</taxon>
        <taxon>Pseudomonadati</taxon>
        <taxon>Pseudomonadota</taxon>
        <taxon>Gammaproteobacteria</taxon>
        <taxon>Lysobacterales</taxon>
        <taxon>Rhodanobacteraceae</taxon>
        <taxon>Tahibacter</taxon>
    </lineage>
</organism>
<dbReference type="Gene3D" id="1.10.10.60">
    <property type="entry name" value="Homeodomain-like"/>
    <property type="match status" value="1"/>
</dbReference>
<evidence type="ECO:0000256" key="3">
    <source>
        <dbReference type="ARBA" id="ARBA00023125"/>
    </source>
</evidence>
<dbReference type="InterPro" id="IPR017894">
    <property type="entry name" value="HTH_IS21_transposase_type"/>
</dbReference>
<protein>
    <submittedName>
        <fullName evidence="7">Transposase</fullName>
    </submittedName>
</protein>
<dbReference type="EMBL" id="SNZH01000004">
    <property type="protein sequence ID" value="TDR45702.1"/>
    <property type="molecule type" value="Genomic_DNA"/>
</dbReference>
<feature type="domain" description="HTH IS21-type" evidence="5">
    <location>
        <begin position="5"/>
        <end position="68"/>
    </location>
</feature>
<gene>
    <name evidence="7" type="ORF">DFR29_104130</name>
</gene>
<dbReference type="InterPro" id="IPR036397">
    <property type="entry name" value="RNaseH_sf"/>
</dbReference>
<name>A0A4R6Z2A3_9GAMM</name>